<dbReference type="GO" id="GO:0047372">
    <property type="term" value="F:monoacylglycerol lipase activity"/>
    <property type="evidence" value="ECO:0007669"/>
    <property type="project" value="TreeGrafter"/>
</dbReference>
<organism evidence="2 3">
    <name type="scientific">Pseudoclavibacter terrae</name>
    <dbReference type="NCBI Taxonomy" id="1530195"/>
    <lineage>
        <taxon>Bacteria</taxon>
        <taxon>Bacillati</taxon>
        <taxon>Actinomycetota</taxon>
        <taxon>Actinomycetes</taxon>
        <taxon>Micrococcales</taxon>
        <taxon>Microbacteriaceae</taxon>
        <taxon>Pseudoclavibacter</taxon>
    </lineage>
</organism>
<dbReference type="PANTHER" id="PTHR43798">
    <property type="entry name" value="MONOACYLGLYCEROL LIPASE"/>
    <property type="match status" value="1"/>
</dbReference>
<dbReference type="RefSeq" id="WP_151424470.1">
    <property type="nucleotide sequence ID" value="NZ_WBJX01000005.1"/>
</dbReference>
<comment type="caution">
    <text evidence="2">The sequence shown here is derived from an EMBL/GenBank/DDBJ whole genome shotgun (WGS) entry which is preliminary data.</text>
</comment>
<evidence type="ECO:0000259" key="1">
    <source>
        <dbReference type="Pfam" id="PF12697"/>
    </source>
</evidence>
<dbReference type="AlphaFoldDB" id="A0A7J5AYY8"/>
<protein>
    <submittedName>
        <fullName evidence="2">Alpha/beta fold hydrolase</fullName>
    </submittedName>
</protein>
<keyword evidence="3" id="KW-1185">Reference proteome</keyword>
<dbReference type="Pfam" id="PF12697">
    <property type="entry name" value="Abhydrolase_6"/>
    <property type="match status" value="1"/>
</dbReference>
<dbReference type="InterPro" id="IPR050266">
    <property type="entry name" value="AB_hydrolase_sf"/>
</dbReference>
<dbReference type="InterPro" id="IPR029058">
    <property type="entry name" value="AB_hydrolase_fold"/>
</dbReference>
<sequence length="255" mass="27423">MPPSSDPERTVRTVTVQGLDFRVHEAGPVRAHQVFVLVHGIGMSHRYLRRLQVSLATDALVLTLDLPGFGSSPLPKRPISIPEMATALGQLLGMLLPSKAVLVGHSMGTQWITELSILEPALVAGAVLIGPVTDRRRRALSAHLLRLAADCTREPADANALVFSDYLRCGLGWYLRQARAMIAYPLEDRLPDVTVPVLVVRGARDPIAPHDWCVLLAARAASGKLLTIPHHSHMVQHTAAPAVAGALQAFADAAL</sequence>
<keyword evidence="2" id="KW-0378">Hydrolase</keyword>
<reference evidence="2 3" key="1">
    <citation type="submission" date="2019-09" db="EMBL/GenBank/DDBJ databases">
        <title>Phylogeny of genus Pseudoclavibacter and closely related genus.</title>
        <authorList>
            <person name="Li Y."/>
        </authorList>
    </citation>
    <scope>NUCLEOTIDE SEQUENCE [LARGE SCALE GENOMIC DNA]</scope>
    <source>
        <strain evidence="2 3">THG-MD12</strain>
    </source>
</reference>
<accession>A0A7J5AYY8</accession>
<dbReference type="GO" id="GO:0016020">
    <property type="term" value="C:membrane"/>
    <property type="evidence" value="ECO:0007669"/>
    <property type="project" value="TreeGrafter"/>
</dbReference>
<dbReference type="OrthoDB" id="9769541at2"/>
<dbReference type="SUPFAM" id="SSF53474">
    <property type="entry name" value="alpha/beta-Hydrolases"/>
    <property type="match status" value="1"/>
</dbReference>
<dbReference type="GO" id="GO:0046464">
    <property type="term" value="P:acylglycerol catabolic process"/>
    <property type="evidence" value="ECO:0007669"/>
    <property type="project" value="TreeGrafter"/>
</dbReference>
<feature type="domain" description="AB hydrolase-1" evidence="1">
    <location>
        <begin position="35"/>
        <end position="244"/>
    </location>
</feature>
<dbReference type="Proteomes" id="UP000490386">
    <property type="component" value="Unassembled WGS sequence"/>
</dbReference>
<proteinExistence type="predicted"/>
<dbReference type="InterPro" id="IPR000073">
    <property type="entry name" value="AB_hydrolase_1"/>
</dbReference>
<evidence type="ECO:0000313" key="3">
    <source>
        <dbReference type="Proteomes" id="UP000490386"/>
    </source>
</evidence>
<dbReference type="Gene3D" id="3.40.50.1820">
    <property type="entry name" value="alpha/beta hydrolase"/>
    <property type="match status" value="1"/>
</dbReference>
<name>A0A7J5AYY8_9MICO</name>
<gene>
    <name evidence="2" type="ORF">F8O03_14325</name>
</gene>
<dbReference type="EMBL" id="WBJX01000005">
    <property type="protein sequence ID" value="KAB1636747.1"/>
    <property type="molecule type" value="Genomic_DNA"/>
</dbReference>
<evidence type="ECO:0000313" key="2">
    <source>
        <dbReference type="EMBL" id="KAB1636747.1"/>
    </source>
</evidence>
<dbReference type="PANTHER" id="PTHR43798:SF5">
    <property type="entry name" value="MONOACYLGLYCEROL LIPASE ABHD6"/>
    <property type="match status" value="1"/>
</dbReference>